<gene>
    <name evidence="7" type="ORF">KP509_39G025700</name>
</gene>
<dbReference type="GO" id="GO:0017056">
    <property type="term" value="F:structural constituent of nuclear pore"/>
    <property type="evidence" value="ECO:0007669"/>
    <property type="project" value="InterPro"/>
</dbReference>
<feature type="domain" description="Nucleoporin Nup133/Nup155-like N-terminal" evidence="6">
    <location>
        <begin position="100"/>
        <end position="542"/>
    </location>
</feature>
<dbReference type="OrthoDB" id="103454at2759"/>
<evidence type="ECO:0000313" key="7">
    <source>
        <dbReference type="EMBL" id="KAH7276893.1"/>
    </source>
</evidence>
<keyword evidence="3" id="KW-0813">Transport</keyword>
<dbReference type="GO" id="GO:0031080">
    <property type="term" value="C:nuclear pore outer ring"/>
    <property type="evidence" value="ECO:0007669"/>
    <property type="project" value="TreeGrafter"/>
</dbReference>
<dbReference type="Gene3D" id="2.130.10.10">
    <property type="entry name" value="YVTN repeat-like/Quinoprotein amine dehydrogenase"/>
    <property type="match status" value="1"/>
</dbReference>
<sequence>MFSPASARSRGKGRDVAAVKGRTPLRQADARFLPVGEEALPSSPSTPLQTELPEASRLFPSPGSTVTPSPFQRRVSSTPIRSPPLLRGFDKSGGDTSQPVFVSDLPKQLRVALSEEEPDGRPETSQICGGMDEGTGLSWMICGTCVFVWRHVSHQWSENFRKFAMPNELCTPSLDKIDSKHGDSWVVCITELQSETQTSTAKFTQKCISASMIICSRKSLAVVHWADIFSDTDYKPVLSLGPGGSLEYKGLTERRASLGWTGAAVSSHVRSMVSSFYMNCDVQGCVAIVCLSTGELWRLDCHGSNIYWKKIYRDVDDGPAQGDLGKSFPISNSVGARSLVWRPKEGSSMEGWRQLLLLTAAGIECWDVELSVDHNIQLLWKYDVFADLDSGKVLTGQKQTWLLDFQWDITCKRLKLLLASYCKDKVNGSNYMQYFTASYSCLPNSLRREGGIQIVLPKARIEEEEFLLSMQLRVGGKPEGSVMILASDGTATVAYCQGGAMKLYKFNLGWDAGKVIDACVLPSSEEKEGGSWLVLTERAGVWAIPGDAVLLCGVEPPERSLSRKGSLNDRSIKEDKRHTGPSTWREDLKLDETIEMKGNLAALEHTSVDVEVEALVGQFFTNFLTTGRADGVAEKLQLAGAFEKEDNTNVFVLASKAIVDALPKHWTSSMSSNTAILAAVSAQLADKQCRHQQFLQFLSASNCHEELRHRQIFQYPAGSTLHLIMEHGEKLSAVISLRELHNLSAQARQQGLLDSEWSSKTEVTEASGAMWELVLLTGEKARRNNVMLLDRDKAEIFYSRITELEDLFSCIHLHFDVIVIKEQPTQAQAEKACEIAHACAKALKTGIRFRDTHHTWYPSPEGLTPWYCKPVVRMGLWKLATVILDLKEEVSVLLPSLVMTLMSHLEEVADVLLEAYAGAITAMVEREEEYRALQMEYWSRRDLLLSAMHQHVRRLFEDANKDADGEIGERNRLNILQELYSPLVSLARRHAGYQTLWDICSELKDMSSLRSFMHESMGLREGRFSNFVFEQCYKNKQFSKLLRLGQEFKEDLSLFLQKHKDLLWLHDLHIEHFSLASSTLHWLAFSKEPVVSAAVEYLHGNWTPYCKTSKLKMAHRKRLLNMAKLSALAGGDSVLSEKVMDIDADIEMLKVQMEAYQCNLVEEDDVLTPRQLVEICLKSDNRNLFLRLFHVFAWGGDIFRKSNRSLLEAAWLKAVDFDDWIMMRQVSERDGWSDEQHVEALHNTVLYEAARCCYSCFQKGGSFENVLPLLCEETEEGVEFKSVETILMRHADFPEAGQIMIAAIQMGSSTEDAKSLGDEMDM</sequence>
<dbReference type="EMBL" id="CM035444">
    <property type="protein sequence ID" value="KAH7276893.1"/>
    <property type="molecule type" value="Genomic_DNA"/>
</dbReference>
<dbReference type="GO" id="GO:0006606">
    <property type="term" value="P:protein import into nucleus"/>
    <property type="evidence" value="ECO:0007669"/>
    <property type="project" value="TreeGrafter"/>
</dbReference>
<keyword evidence="8" id="KW-1185">Reference proteome</keyword>
<dbReference type="GO" id="GO:0016973">
    <property type="term" value="P:poly(A)+ mRNA export from nucleus"/>
    <property type="evidence" value="ECO:0007669"/>
    <property type="project" value="TreeGrafter"/>
</dbReference>
<reference evidence="7" key="1">
    <citation type="submission" date="2021-08" db="EMBL/GenBank/DDBJ databases">
        <title>WGS assembly of Ceratopteris richardii.</title>
        <authorList>
            <person name="Marchant D.B."/>
            <person name="Chen G."/>
            <person name="Jenkins J."/>
            <person name="Shu S."/>
            <person name="Leebens-Mack J."/>
            <person name="Grimwood J."/>
            <person name="Schmutz J."/>
            <person name="Soltis P."/>
            <person name="Soltis D."/>
            <person name="Chen Z.-H."/>
        </authorList>
    </citation>
    <scope>NUCLEOTIDE SEQUENCE</scope>
    <source>
        <strain evidence="7">Whitten #5841</strain>
        <tissue evidence="7">Leaf</tissue>
    </source>
</reference>
<evidence type="ECO:0000256" key="1">
    <source>
        <dbReference type="ARBA" id="ARBA00004123"/>
    </source>
</evidence>
<dbReference type="Proteomes" id="UP000825935">
    <property type="component" value="Chromosome 39"/>
</dbReference>
<protein>
    <recommendedName>
        <fullName evidence="6">Nucleoporin Nup133/Nup155-like N-terminal domain-containing protein</fullName>
    </recommendedName>
</protein>
<comment type="caution">
    <text evidence="7">The sequence shown here is derived from an EMBL/GenBank/DDBJ whole genome shotgun (WGS) entry which is preliminary data.</text>
</comment>
<dbReference type="SUPFAM" id="SSF117289">
    <property type="entry name" value="Nucleoporin domain"/>
    <property type="match status" value="1"/>
</dbReference>
<evidence type="ECO:0000256" key="4">
    <source>
        <dbReference type="ARBA" id="ARBA00023242"/>
    </source>
</evidence>
<keyword evidence="4" id="KW-0539">Nucleus</keyword>
<dbReference type="OMA" id="HKDWYPS"/>
<comment type="similarity">
    <text evidence="2">Belongs to the nucleoporin Nup133 family.</text>
</comment>
<dbReference type="InterPro" id="IPR037624">
    <property type="entry name" value="Nup133-like"/>
</dbReference>
<feature type="region of interest" description="Disordered" evidence="5">
    <location>
        <begin position="558"/>
        <end position="583"/>
    </location>
</feature>
<evidence type="ECO:0000256" key="2">
    <source>
        <dbReference type="ARBA" id="ARBA00005569"/>
    </source>
</evidence>
<dbReference type="PANTHER" id="PTHR13405:SF11">
    <property type="entry name" value="NUCLEAR PORE COMPLEX PROTEIN NUP133"/>
    <property type="match status" value="1"/>
</dbReference>
<proteinExistence type="inferred from homology"/>
<comment type="subcellular location">
    <subcellularLocation>
        <location evidence="1">Nucleus</location>
    </subcellularLocation>
</comment>
<evidence type="ECO:0000256" key="5">
    <source>
        <dbReference type="SAM" id="MobiDB-lite"/>
    </source>
</evidence>
<dbReference type="PANTHER" id="PTHR13405">
    <property type="entry name" value="NUCLEAR PORE COMPLEX PROTEIN NUP133"/>
    <property type="match status" value="1"/>
</dbReference>
<evidence type="ECO:0000313" key="8">
    <source>
        <dbReference type="Proteomes" id="UP000825935"/>
    </source>
</evidence>
<feature type="compositionally biased region" description="Polar residues" evidence="5">
    <location>
        <begin position="62"/>
        <end position="80"/>
    </location>
</feature>
<accession>A0A8T2PZV6</accession>
<feature type="region of interest" description="Disordered" evidence="5">
    <location>
        <begin position="1"/>
        <end position="101"/>
    </location>
</feature>
<dbReference type="GO" id="GO:0000972">
    <property type="term" value="P:transcription-dependent tethering of RNA polymerase II gene DNA at nuclear periphery"/>
    <property type="evidence" value="ECO:0007669"/>
    <property type="project" value="TreeGrafter"/>
</dbReference>
<organism evidence="7 8">
    <name type="scientific">Ceratopteris richardii</name>
    <name type="common">Triangle waterfern</name>
    <dbReference type="NCBI Taxonomy" id="49495"/>
    <lineage>
        <taxon>Eukaryota</taxon>
        <taxon>Viridiplantae</taxon>
        <taxon>Streptophyta</taxon>
        <taxon>Embryophyta</taxon>
        <taxon>Tracheophyta</taxon>
        <taxon>Polypodiopsida</taxon>
        <taxon>Polypodiidae</taxon>
        <taxon>Polypodiales</taxon>
        <taxon>Pteridineae</taxon>
        <taxon>Pteridaceae</taxon>
        <taxon>Parkerioideae</taxon>
        <taxon>Ceratopteris</taxon>
    </lineage>
</organism>
<dbReference type="InterPro" id="IPR015943">
    <property type="entry name" value="WD40/YVTN_repeat-like_dom_sf"/>
</dbReference>
<evidence type="ECO:0000259" key="6">
    <source>
        <dbReference type="Pfam" id="PF08801"/>
    </source>
</evidence>
<evidence type="ECO:0000256" key="3">
    <source>
        <dbReference type="ARBA" id="ARBA00022448"/>
    </source>
</evidence>
<dbReference type="Pfam" id="PF08801">
    <property type="entry name" value="Nucleoporin_N"/>
    <property type="match status" value="1"/>
</dbReference>
<dbReference type="InterPro" id="IPR014908">
    <property type="entry name" value="Nucleoporin_Nup133/Nup155_N"/>
</dbReference>
<name>A0A8T2PZV6_CERRI</name>